<sequence length="725" mass="80037">MYASTHRAKLQTQIPVLVHEPRRRAMNSAEPADLCSTPVPLNSTPRGFSTKTAAPPPVVKPVPFEAPKTLFEKMIQDQAKRNRTAPTVTETPDQTSSSRRGSEDAMSSISQQFAAAAAAEKHGAVRYAAHIPVRSGEATSGRMSSGSVDSQQSAGGNLDAAAKNIDHVIDQARHRHHQHRNKFKEAIDYLDQIFEDLKKESDPDDKNNNDENNKPVAQQPFVAVKKKPTSSSGAPSGRPSAATAVPSSSSATSDSAKKPAAVRRKSTETNGSSNSSSFVTVKPAGNGKSSVHQAPSPVEVVIPVRKLSQNNNNASAYEPTVAETIVLAKKTDKMDFTRRWLHDDLQSLAYLPPANIAPNASYYQDFDEHSLGSCSAEVAAFNTTKERKTSGKPSRKVSDTSDTMIRPRPFRPQPVYPLVDGHPSAFEPFSAHTLPRVTSQDHIPSEMRRSGSQDPYNTLRSMRSEGAAEIDSSRPSPSAFQQVSPFNRNGSMRSSLRSLPDHSPVRHRIMQPSQQKYDEVKDPVLSIDQLVAELELNTENTLSSADKRRSFPTSFGRPAQQHAAAQPLYVLNDYEKPNRYRAEMRHVPTRGRVQNFATQEPAPKVAVSKAPLYSQPIRNPQPPQAQRSLDEAQSMLNRAVSQFSEQRQPHQHPSVYKQLSQQSFGSVHSNNAFETINQEKINPSRVEAMHNMFERGTAPTSWKMHQKEQAEERNQVVGFVSNRFS</sequence>
<feature type="compositionally biased region" description="Polar residues" evidence="1">
    <location>
        <begin position="137"/>
        <end position="155"/>
    </location>
</feature>
<dbReference type="AlphaFoldDB" id="A0A8R1HND9"/>
<accession>A0A8R1HND9</accession>
<feature type="region of interest" description="Disordered" evidence="1">
    <location>
        <begin position="428"/>
        <end position="506"/>
    </location>
</feature>
<dbReference type="EnsemblMetazoa" id="CJA06880.1">
    <property type="protein sequence ID" value="CJA06880.1"/>
    <property type="gene ID" value="WBGene00126084"/>
</dbReference>
<evidence type="ECO:0000256" key="1">
    <source>
        <dbReference type="SAM" id="MobiDB-lite"/>
    </source>
</evidence>
<keyword evidence="3" id="KW-1185">Reference proteome</keyword>
<feature type="compositionally biased region" description="Polar residues" evidence="1">
    <location>
        <begin position="452"/>
        <end position="461"/>
    </location>
</feature>
<feature type="compositionally biased region" description="Low complexity" evidence="1">
    <location>
        <begin position="229"/>
        <end position="254"/>
    </location>
</feature>
<reference evidence="2" key="2">
    <citation type="submission" date="2022-06" db="UniProtKB">
        <authorList>
            <consortium name="EnsemblMetazoa"/>
        </authorList>
    </citation>
    <scope>IDENTIFICATION</scope>
    <source>
        <strain evidence="2">DF5081</strain>
    </source>
</reference>
<name>A0A8R1HND9_CAEJA</name>
<protein>
    <submittedName>
        <fullName evidence="2">Uncharacterized protein</fullName>
    </submittedName>
</protein>
<evidence type="ECO:0000313" key="3">
    <source>
        <dbReference type="Proteomes" id="UP000005237"/>
    </source>
</evidence>
<feature type="region of interest" description="Disordered" evidence="1">
    <location>
        <begin position="543"/>
        <end position="562"/>
    </location>
</feature>
<feature type="region of interest" description="Disordered" evidence="1">
    <location>
        <begin position="78"/>
        <end position="109"/>
    </location>
</feature>
<feature type="compositionally biased region" description="Basic and acidic residues" evidence="1">
    <location>
        <begin position="199"/>
        <end position="213"/>
    </location>
</feature>
<reference evidence="3" key="1">
    <citation type="submission" date="2010-08" db="EMBL/GenBank/DDBJ databases">
        <authorList>
            <consortium name="Caenorhabditis japonica Sequencing Consortium"/>
            <person name="Wilson R.K."/>
        </authorList>
    </citation>
    <scope>NUCLEOTIDE SEQUENCE [LARGE SCALE GENOMIC DNA]</scope>
    <source>
        <strain evidence="3">DF5081</strain>
    </source>
</reference>
<feature type="compositionally biased region" description="Low complexity" evidence="1">
    <location>
        <begin position="268"/>
        <end position="277"/>
    </location>
</feature>
<evidence type="ECO:0000313" key="2">
    <source>
        <dbReference type="EnsemblMetazoa" id="CJA06880.1"/>
    </source>
</evidence>
<feature type="compositionally biased region" description="Polar residues" evidence="1">
    <location>
        <begin position="84"/>
        <end position="109"/>
    </location>
</feature>
<feature type="region of interest" description="Disordered" evidence="1">
    <location>
        <begin position="136"/>
        <end position="155"/>
    </location>
</feature>
<organism evidence="2 3">
    <name type="scientific">Caenorhabditis japonica</name>
    <dbReference type="NCBI Taxonomy" id="281687"/>
    <lineage>
        <taxon>Eukaryota</taxon>
        <taxon>Metazoa</taxon>
        <taxon>Ecdysozoa</taxon>
        <taxon>Nematoda</taxon>
        <taxon>Chromadorea</taxon>
        <taxon>Rhabditida</taxon>
        <taxon>Rhabditina</taxon>
        <taxon>Rhabditomorpha</taxon>
        <taxon>Rhabditoidea</taxon>
        <taxon>Rhabditidae</taxon>
        <taxon>Peloderinae</taxon>
        <taxon>Caenorhabditis</taxon>
    </lineage>
</organism>
<feature type="region of interest" description="Disordered" evidence="1">
    <location>
        <begin position="384"/>
        <end position="411"/>
    </location>
</feature>
<feature type="region of interest" description="Disordered" evidence="1">
    <location>
        <begin position="199"/>
        <end position="294"/>
    </location>
</feature>
<feature type="compositionally biased region" description="Polar residues" evidence="1">
    <location>
        <begin position="473"/>
        <end position="497"/>
    </location>
</feature>
<dbReference type="Proteomes" id="UP000005237">
    <property type="component" value="Unassembled WGS sequence"/>
</dbReference>
<proteinExistence type="predicted"/>